<evidence type="ECO:0000313" key="2">
    <source>
        <dbReference type="EMBL" id="SPQ99704.1"/>
    </source>
</evidence>
<evidence type="ECO:0000313" key="3">
    <source>
        <dbReference type="Proteomes" id="UP000039324"/>
    </source>
</evidence>
<protein>
    <submittedName>
        <fullName evidence="1">Uncharacterized protein</fullName>
    </submittedName>
</protein>
<sequence length="86" mass="9985">MDPGGTGDRARDAEIGAAYRAEFARIAREKMKNGELPYREERPHRCNDRLEDFIKALVNSPTEMGQPWRAFWNCLWTDEGKEKTKV</sequence>
<accession>A0A0G4J860</accession>
<proteinExistence type="predicted"/>
<keyword evidence="3" id="KW-1185">Reference proteome</keyword>
<name>A0A0G4J860_PLABS</name>
<dbReference type="Proteomes" id="UP000039324">
    <property type="component" value="Unassembled WGS sequence"/>
</dbReference>
<evidence type="ECO:0000313" key="1">
    <source>
        <dbReference type="EMBL" id="CEP03745.1"/>
    </source>
</evidence>
<reference evidence="2 4" key="2">
    <citation type="submission" date="2018-03" db="EMBL/GenBank/DDBJ databases">
        <authorList>
            <person name="Fogelqvist J."/>
        </authorList>
    </citation>
    <scope>NUCLEOTIDE SEQUENCE [LARGE SCALE GENOMIC DNA]</scope>
</reference>
<dbReference type="OrthoDB" id="5516192at2759"/>
<organism evidence="1 3">
    <name type="scientific">Plasmodiophora brassicae</name>
    <name type="common">Clubroot disease agent</name>
    <dbReference type="NCBI Taxonomy" id="37360"/>
    <lineage>
        <taxon>Eukaryota</taxon>
        <taxon>Sar</taxon>
        <taxon>Rhizaria</taxon>
        <taxon>Endomyxa</taxon>
        <taxon>Phytomyxea</taxon>
        <taxon>Plasmodiophorida</taxon>
        <taxon>Plasmodiophoridae</taxon>
        <taxon>Plasmodiophora</taxon>
    </lineage>
</organism>
<dbReference type="AlphaFoldDB" id="A0A0G4J860"/>
<dbReference type="EMBL" id="OVEO01000012">
    <property type="protein sequence ID" value="SPQ99704.1"/>
    <property type="molecule type" value="Genomic_DNA"/>
</dbReference>
<evidence type="ECO:0000313" key="4">
    <source>
        <dbReference type="Proteomes" id="UP000290189"/>
    </source>
</evidence>
<dbReference type="EMBL" id="CDSF01000155">
    <property type="protein sequence ID" value="CEP03745.1"/>
    <property type="molecule type" value="Genomic_DNA"/>
</dbReference>
<reference evidence="1 3" key="1">
    <citation type="submission" date="2015-02" db="EMBL/GenBank/DDBJ databases">
        <authorList>
            <person name="Chooi Y.-H."/>
        </authorList>
    </citation>
    <scope>NUCLEOTIDE SEQUENCE [LARGE SCALE GENOMIC DNA]</scope>
    <source>
        <strain evidence="1">E3</strain>
    </source>
</reference>
<dbReference type="Proteomes" id="UP000290189">
    <property type="component" value="Unassembled WGS sequence"/>
</dbReference>
<geneLocation type="mitochondrion" evidence="2"/>
<keyword evidence="2" id="KW-0496">Mitochondrion</keyword>
<gene>
    <name evidence="1" type="ORF">PBRA_003352</name>
    <name evidence="2" type="ORF">PLBR_LOCUS6919</name>
</gene>